<keyword evidence="2" id="KW-1185">Reference proteome</keyword>
<proteinExistence type="predicted"/>
<name>A0ABR3NCC7_9TELE</name>
<protein>
    <submittedName>
        <fullName evidence="1">Uncharacterized protein</fullName>
    </submittedName>
</protein>
<evidence type="ECO:0000313" key="1">
    <source>
        <dbReference type="EMBL" id="KAL1274594.1"/>
    </source>
</evidence>
<organism evidence="1 2">
    <name type="scientific">Cirrhinus molitorella</name>
    <name type="common">mud carp</name>
    <dbReference type="NCBI Taxonomy" id="172907"/>
    <lineage>
        <taxon>Eukaryota</taxon>
        <taxon>Metazoa</taxon>
        <taxon>Chordata</taxon>
        <taxon>Craniata</taxon>
        <taxon>Vertebrata</taxon>
        <taxon>Euteleostomi</taxon>
        <taxon>Actinopterygii</taxon>
        <taxon>Neopterygii</taxon>
        <taxon>Teleostei</taxon>
        <taxon>Ostariophysi</taxon>
        <taxon>Cypriniformes</taxon>
        <taxon>Cyprinidae</taxon>
        <taxon>Labeoninae</taxon>
        <taxon>Labeonini</taxon>
        <taxon>Cirrhinus</taxon>
    </lineage>
</organism>
<dbReference type="EMBL" id="JAYMGO010000005">
    <property type="protein sequence ID" value="KAL1274594.1"/>
    <property type="molecule type" value="Genomic_DNA"/>
</dbReference>
<sequence length="66" mass="7712">MPPGRLPMEVFRACPTRRRPRGRPRTRWRDYVSQLAWQCLGVPPGELEDVSGEREVWSSLLRLLPP</sequence>
<comment type="caution">
    <text evidence="1">The sequence shown here is derived from an EMBL/GenBank/DDBJ whole genome shotgun (WGS) entry which is preliminary data.</text>
</comment>
<reference evidence="1 2" key="1">
    <citation type="submission" date="2023-09" db="EMBL/GenBank/DDBJ databases">
        <authorList>
            <person name="Wang M."/>
        </authorList>
    </citation>
    <scope>NUCLEOTIDE SEQUENCE [LARGE SCALE GENOMIC DNA]</scope>
    <source>
        <strain evidence="1">GT-2023</strain>
        <tissue evidence="1">Liver</tissue>
    </source>
</reference>
<gene>
    <name evidence="1" type="ORF">QQF64_027408</name>
</gene>
<evidence type="ECO:0000313" key="2">
    <source>
        <dbReference type="Proteomes" id="UP001558613"/>
    </source>
</evidence>
<accession>A0ABR3NCC7</accession>
<dbReference type="Proteomes" id="UP001558613">
    <property type="component" value="Unassembled WGS sequence"/>
</dbReference>